<evidence type="ECO:0000256" key="9">
    <source>
        <dbReference type="SAM" id="MobiDB-lite"/>
    </source>
</evidence>
<evidence type="ECO:0000256" key="7">
    <source>
        <dbReference type="ARBA" id="ARBA00023136"/>
    </source>
</evidence>
<protein>
    <recommendedName>
        <fullName evidence="10">RING-type domain-containing protein</fullName>
    </recommendedName>
</protein>
<evidence type="ECO:0000259" key="10">
    <source>
        <dbReference type="PROSITE" id="PS50089"/>
    </source>
</evidence>
<dbReference type="InterPro" id="IPR013083">
    <property type="entry name" value="Znf_RING/FYVE/PHD"/>
</dbReference>
<feature type="region of interest" description="Disordered" evidence="9">
    <location>
        <begin position="36"/>
        <end position="56"/>
    </location>
</feature>
<dbReference type="EMBL" id="LR862146">
    <property type="protein sequence ID" value="CAD1827789.1"/>
    <property type="molecule type" value="Genomic_DNA"/>
</dbReference>
<proteinExistence type="predicted"/>
<evidence type="ECO:0000256" key="6">
    <source>
        <dbReference type="ARBA" id="ARBA00022989"/>
    </source>
</evidence>
<dbReference type="AlphaFoldDB" id="A0A6V7PAD4"/>
<name>A0A6V7PAD4_ANACO</name>
<feature type="region of interest" description="Disordered" evidence="9">
    <location>
        <begin position="339"/>
        <end position="368"/>
    </location>
</feature>
<keyword evidence="3" id="KW-0479">Metal-binding</keyword>
<keyword evidence="2" id="KW-0812">Transmembrane</keyword>
<dbReference type="PANTHER" id="PTHR47168:SF1">
    <property type="entry name" value="OS02G0798600 PROTEIN"/>
    <property type="match status" value="1"/>
</dbReference>
<organism evidence="11">
    <name type="scientific">Ananas comosus var. bracteatus</name>
    <name type="common">red pineapple</name>
    <dbReference type="NCBI Taxonomy" id="296719"/>
    <lineage>
        <taxon>Eukaryota</taxon>
        <taxon>Viridiplantae</taxon>
        <taxon>Streptophyta</taxon>
        <taxon>Embryophyta</taxon>
        <taxon>Tracheophyta</taxon>
        <taxon>Spermatophyta</taxon>
        <taxon>Magnoliopsida</taxon>
        <taxon>Liliopsida</taxon>
        <taxon>Poales</taxon>
        <taxon>Bromeliaceae</taxon>
        <taxon>Bromelioideae</taxon>
        <taxon>Ananas</taxon>
    </lineage>
</organism>
<feature type="compositionally biased region" description="Low complexity" evidence="9">
    <location>
        <begin position="194"/>
        <end position="222"/>
    </location>
</feature>
<dbReference type="Pfam" id="PF13639">
    <property type="entry name" value="zf-RING_2"/>
    <property type="match status" value="1"/>
</dbReference>
<sequence length="534" mass="58167">MGSGSSRIEPRPSSPRPSPRRRRLRLAVLLCGGGAAASAASAENSPSDSAQIETWPSEKIVIPESVPDTSSTKVVHVQAELPLKISSGKTSSNSMNDPLGSSQPTYRNHTEGGMELENTETSDSGKSSSMELMASLHSRSSGPEIISERTCNQASTSRKPGILEQSLGNTDNAFVPALEVGNTTNRDFPPVGTSSYSKLSSEGSSSHSFNSDLNSAASNSSSTLCPLGEEPTRGTNHSGADDVALRESQEPCSENIHNVDMVSVSSDVLPSGSGRTSSSLERRNSRRLFWDAITRSSSRGHVDSMASLLSSEHTSNLGFYDRWLELGLDLFGDGVEDESRYSRRRRNGSSSLSWHSRSRIRQRHRPGFEDTSMPTTFCATGLHPYGTCSCSSFSMAGESGTPSSISRIVMLAEALFEVLDEIHRQPVSLSLSMVSLPAPESIVNSLPAKSYKKLDAAGIGDDIEQCYICLSEYEDGDQIRVLPCHHEYHMPCIDKWLKEIHRVCPLCRGMYVRGYLRVIKLVWPCKSFCRRVTE</sequence>
<dbReference type="PROSITE" id="PS50089">
    <property type="entry name" value="ZF_RING_2"/>
    <property type="match status" value="1"/>
</dbReference>
<evidence type="ECO:0000256" key="4">
    <source>
        <dbReference type="ARBA" id="ARBA00022771"/>
    </source>
</evidence>
<dbReference type="SUPFAM" id="SSF57850">
    <property type="entry name" value="RING/U-box"/>
    <property type="match status" value="1"/>
</dbReference>
<dbReference type="PANTHER" id="PTHR47168">
    <property type="entry name" value="RING ZINC FINGER DOMAIN SUPERFAMILY PROTEIN-RELATED"/>
    <property type="match status" value="1"/>
</dbReference>
<feature type="region of interest" description="Disordered" evidence="9">
    <location>
        <begin position="1"/>
        <end position="22"/>
    </location>
</feature>
<feature type="compositionally biased region" description="Basic residues" evidence="9">
    <location>
        <begin position="356"/>
        <end position="365"/>
    </location>
</feature>
<evidence type="ECO:0000256" key="5">
    <source>
        <dbReference type="ARBA" id="ARBA00022833"/>
    </source>
</evidence>
<dbReference type="SMART" id="SM00184">
    <property type="entry name" value="RING"/>
    <property type="match status" value="1"/>
</dbReference>
<evidence type="ECO:0000256" key="8">
    <source>
        <dbReference type="PROSITE-ProRule" id="PRU00175"/>
    </source>
</evidence>
<feature type="compositionally biased region" description="Polar residues" evidence="9">
    <location>
        <begin position="87"/>
        <end position="107"/>
    </location>
</feature>
<keyword evidence="5" id="KW-0862">Zinc</keyword>
<comment type="subcellular location">
    <subcellularLocation>
        <location evidence="1">Membrane</location>
        <topology evidence="1">Single-pass membrane protein</topology>
    </subcellularLocation>
</comment>
<keyword evidence="4 8" id="KW-0863">Zinc-finger</keyword>
<evidence type="ECO:0000256" key="2">
    <source>
        <dbReference type="ARBA" id="ARBA00022692"/>
    </source>
</evidence>
<evidence type="ECO:0000313" key="11">
    <source>
        <dbReference type="EMBL" id="CAD1827789.1"/>
    </source>
</evidence>
<evidence type="ECO:0000256" key="1">
    <source>
        <dbReference type="ARBA" id="ARBA00004167"/>
    </source>
</evidence>
<keyword evidence="6" id="KW-1133">Transmembrane helix</keyword>
<dbReference type="InterPro" id="IPR051653">
    <property type="entry name" value="E3_ligase_sorting_rcpt"/>
</dbReference>
<dbReference type="GO" id="GO:0008270">
    <property type="term" value="F:zinc ion binding"/>
    <property type="evidence" value="ECO:0007669"/>
    <property type="project" value="UniProtKB-KW"/>
</dbReference>
<dbReference type="InterPro" id="IPR001841">
    <property type="entry name" value="Znf_RING"/>
</dbReference>
<dbReference type="Gene3D" id="3.30.40.10">
    <property type="entry name" value="Zinc/RING finger domain, C3HC4 (zinc finger)"/>
    <property type="match status" value="1"/>
</dbReference>
<feature type="domain" description="RING-type" evidence="10">
    <location>
        <begin position="466"/>
        <end position="508"/>
    </location>
</feature>
<feature type="compositionally biased region" description="Low complexity" evidence="9">
    <location>
        <begin position="36"/>
        <end position="50"/>
    </location>
</feature>
<feature type="region of interest" description="Disordered" evidence="9">
    <location>
        <begin position="85"/>
        <end position="167"/>
    </location>
</feature>
<feature type="compositionally biased region" description="Polar residues" evidence="9">
    <location>
        <begin position="149"/>
        <end position="158"/>
    </location>
</feature>
<keyword evidence="7" id="KW-0472">Membrane</keyword>
<feature type="compositionally biased region" description="Polar residues" evidence="9">
    <location>
        <begin position="119"/>
        <end position="130"/>
    </location>
</feature>
<dbReference type="GO" id="GO:0016020">
    <property type="term" value="C:membrane"/>
    <property type="evidence" value="ECO:0007669"/>
    <property type="project" value="UniProtKB-SubCell"/>
</dbReference>
<gene>
    <name evidence="11" type="ORF">CB5_LOCUS11000</name>
</gene>
<reference evidence="11" key="1">
    <citation type="submission" date="2020-07" db="EMBL/GenBank/DDBJ databases">
        <authorList>
            <person name="Lin J."/>
        </authorList>
    </citation>
    <scope>NUCLEOTIDE SEQUENCE</scope>
</reference>
<dbReference type="FunFam" id="3.30.40.10:FF:000388">
    <property type="entry name" value="Putative RING zinc finger domain superfamily protein"/>
    <property type="match status" value="1"/>
</dbReference>
<accession>A0A6V7PAD4</accession>
<evidence type="ECO:0000256" key="3">
    <source>
        <dbReference type="ARBA" id="ARBA00022723"/>
    </source>
</evidence>
<feature type="region of interest" description="Disordered" evidence="9">
    <location>
        <begin position="180"/>
        <end position="240"/>
    </location>
</feature>